<sequence>MSPLLIVRSDKSLLFSLQVPRRVIPKPAASLRV</sequence>
<dbReference type="AlphaFoldDB" id="A0A0E9T580"/>
<reference evidence="1" key="2">
    <citation type="journal article" date="2015" name="Fish Shellfish Immunol.">
        <title>Early steps in the European eel (Anguilla anguilla)-Vibrio vulnificus interaction in the gills: Role of the RtxA13 toxin.</title>
        <authorList>
            <person name="Callol A."/>
            <person name="Pajuelo D."/>
            <person name="Ebbesson L."/>
            <person name="Teles M."/>
            <person name="MacKenzie S."/>
            <person name="Amaro C."/>
        </authorList>
    </citation>
    <scope>NUCLEOTIDE SEQUENCE</scope>
</reference>
<name>A0A0E9T580_ANGAN</name>
<organism evidence="1">
    <name type="scientific">Anguilla anguilla</name>
    <name type="common">European freshwater eel</name>
    <name type="synonym">Muraena anguilla</name>
    <dbReference type="NCBI Taxonomy" id="7936"/>
    <lineage>
        <taxon>Eukaryota</taxon>
        <taxon>Metazoa</taxon>
        <taxon>Chordata</taxon>
        <taxon>Craniata</taxon>
        <taxon>Vertebrata</taxon>
        <taxon>Euteleostomi</taxon>
        <taxon>Actinopterygii</taxon>
        <taxon>Neopterygii</taxon>
        <taxon>Teleostei</taxon>
        <taxon>Anguilliformes</taxon>
        <taxon>Anguillidae</taxon>
        <taxon>Anguilla</taxon>
    </lineage>
</organism>
<evidence type="ECO:0000313" key="1">
    <source>
        <dbReference type="EMBL" id="JAH48150.1"/>
    </source>
</evidence>
<proteinExistence type="predicted"/>
<accession>A0A0E9T580</accession>
<reference evidence="1" key="1">
    <citation type="submission" date="2014-11" db="EMBL/GenBank/DDBJ databases">
        <authorList>
            <person name="Amaro Gonzalez C."/>
        </authorList>
    </citation>
    <scope>NUCLEOTIDE SEQUENCE</scope>
</reference>
<dbReference type="EMBL" id="GBXM01060427">
    <property type="protein sequence ID" value="JAH48150.1"/>
    <property type="molecule type" value="Transcribed_RNA"/>
</dbReference>
<protein>
    <submittedName>
        <fullName evidence="1">Uncharacterized protein</fullName>
    </submittedName>
</protein>